<comment type="caution">
    <text evidence="1">The sequence shown here is derived from an EMBL/GenBank/DDBJ whole genome shotgun (WGS) entry which is preliminary data.</text>
</comment>
<dbReference type="EMBL" id="JANPWB010000015">
    <property type="protein sequence ID" value="KAJ1086861.1"/>
    <property type="molecule type" value="Genomic_DNA"/>
</dbReference>
<accession>A0AAV7L5C7</accession>
<sequence length="216" mass="23874">MGPLYEALATQCTTGASLGSPLRGSGDALCHWSVTWVRFTRLWRHNAPPECHLGPPYVARVTHCGTGVSRGSPLRGSGDALRHRSVTWVRFMRLGRHNAPPERQLGPPYVARVTHCTTRVSLGSPLCSSGGTLWHRSVTWVPFTRLWRRTVPLECHLGPLYEALRRTVPLECHVGPLYEALATHCATGVSLGSPLRGSGDALCHWSVTWVPFTRLW</sequence>
<dbReference type="AlphaFoldDB" id="A0AAV7L5C7"/>
<evidence type="ECO:0000313" key="1">
    <source>
        <dbReference type="EMBL" id="KAJ1086861.1"/>
    </source>
</evidence>
<organism evidence="1 2">
    <name type="scientific">Pleurodeles waltl</name>
    <name type="common">Iberian ribbed newt</name>
    <dbReference type="NCBI Taxonomy" id="8319"/>
    <lineage>
        <taxon>Eukaryota</taxon>
        <taxon>Metazoa</taxon>
        <taxon>Chordata</taxon>
        <taxon>Craniata</taxon>
        <taxon>Vertebrata</taxon>
        <taxon>Euteleostomi</taxon>
        <taxon>Amphibia</taxon>
        <taxon>Batrachia</taxon>
        <taxon>Caudata</taxon>
        <taxon>Salamandroidea</taxon>
        <taxon>Salamandridae</taxon>
        <taxon>Pleurodelinae</taxon>
        <taxon>Pleurodeles</taxon>
    </lineage>
</organism>
<dbReference type="Proteomes" id="UP001066276">
    <property type="component" value="Chromosome 11"/>
</dbReference>
<protein>
    <submittedName>
        <fullName evidence="1">Uncharacterized protein</fullName>
    </submittedName>
</protein>
<reference evidence="1" key="1">
    <citation type="journal article" date="2022" name="bioRxiv">
        <title>Sequencing and chromosome-scale assembly of the giantPleurodeles waltlgenome.</title>
        <authorList>
            <person name="Brown T."/>
            <person name="Elewa A."/>
            <person name="Iarovenko S."/>
            <person name="Subramanian E."/>
            <person name="Araus A.J."/>
            <person name="Petzold A."/>
            <person name="Susuki M."/>
            <person name="Suzuki K.-i.T."/>
            <person name="Hayashi T."/>
            <person name="Toyoda A."/>
            <person name="Oliveira C."/>
            <person name="Osipova E."/>
            <person name="Leigh N.D."/>
            <person name="Simon A."/>
            <person name="Yun M.H."/>
        </authorList>
    </citation>
    <scope>NUCLEOTIDE SEQUENCE</scope>
    <source>
        <strain evidence="1">20211129_DDA</strain>
        <tissue evidence="1">Liver</tissue>
    </source>
</reference>
<name>A0AAV7L5C7_PLEWA</name>
<evidence type="ECO:0000313" key="2">
    <source>
        <dbReference type="Proteomes" id="UP001066276"/>
    </source>
</evidence>
<proteinExistence type="predicted"/>
<gene>
    <name evidence="1" type="ORF">NDU88_000062</name>
</gene>
<keyword evidence="2" id="KW-1185">Reference proteome</keyword>